<evidence type="ECO:0000313" key="2">
    <source>
        <dbReference type="EMBL" id="ORZ24774.1"/>
    </source>
</evidence>
<keyword evidence="1" id="KW-0472">Membrane</keyword>
<keyword evidence="1" id="KW-1133">Transmembrane helix</keyword>
<protein>
    <submittedName>
        <fullName evidence="2">Uncharacterized protein</fullName>
    </submittedName>
</protein>
<proteinExistence type="predicted"/>
<organism evidence="2 3">
    <name type="scientific">Lobosporangium transversale</name>
    <dbReference type="NCBI Taxonomy" id="64571"/>
    <lineage>
        <taxon>Eukaryota</taxon>
        <taxon>Fungi</taxon>
        <taxon>Fungi incertae sedis</taxon>
        <taxon>Mucoromycota</taxon>
        <taxon>Mortierellomycotina</taxon>
        <taxon>Mortierellomycetes</taxon>
        <taxon>Mortierellales</taxon>
        <taxon>Mortierellaceae</taxon>
        <taxon>Lobosporangium</taxon>
    </lineage>
</organism>
<sequence>MVYPQLRTMKSRFMGIQWMEYVRLYSAPFLAEYVLPWYLLWSCSTLVSLYMTLRSVVNGYLQDMTIPDQQGLQSGEVFLFSSQDVLPIFAKLRLSKVRVKISVVAISNLSNCTIVRRQEVKEYIPLKTLLITSFDILRDGLHCAYWKDFVCFNVIFQLIDTGDSYIGHIDAHTTQEYIILWSDITSACKGDANHIESGGGEAFILFTDESLEY</sequence>
<dbReference type="InParanoid" id="A0A1Y2GUP0"/>
<keyword evidence="1" id="KW-0812">Transmembrane</keyword>
<accession>A0A1Y2GUP0</accession>
<evidence type="ECO:0000256" key="1">
    <source>
        <dbReference type="SAM" id="Phobius"/>
    </source>
</evidence>
<reference evidence="2 3" key="1">
    <citation type="submission" date="2016-07" db="EMBL/GenBank/DDBJ databases">
        <title>Pervasive Adenine N6-methylation of Active Genes in Fungi.</title>
        <authorList>
            <consortium name="DOE Joint Genome Institute"/>
            <person name="Mondo S.J."/>
            <person name="Dannebaum R.O."/>
            <person name="Kuo R.C."/>
            <person name="Labutti K."/>
            <person name="Haridas S."/>
            <person name="Kuo A."/>
            <person name="Salamov A."/>
            <person name="Ahrendt S.R."/>
            <person name="Lipzen A."/>
            <person name="Sullivan W."/>
            <person name="Andreopoulos W.B."/>
            <person name="Clum A."/>
            <person name="Lindquist E."/>
            <person name="Daum C."/>
            <person name="Ramamoorthy G.K."/>
            <person name="Gryganskyi A."/>
            <person name="Culley D."/>
            <person name="Magnuson J.K."/>
            <person name="James T.Y."/>
            <person name="O'Malley M.A."/>
            <person name="Stajich J.E."/>
            <person name="Spatafora J.W."/>
            <person name="Visel A."/>
            <person name="Grigoriev I.V."/>
        </authorList>
    </citation>
    <scope>NUCLEOTIDE SEQUENCE [LARGE SCALE GENOMIC DNA]</scope>
    <source>
        <strain evidence="2 3">NRRL 3116</strain>
    </source>
</reference>
<dbReference type="RefSeq" id="XP_021883755.1">
    <property type="nucleotide sequence ID" value="XM_022027591.1"/>
</dbReference>
<dbReference type="AlphaFoldDB" id="A0A1Y2GUP0"/>
<evidence type="ECO:0000313" key="3">
    <source>
        <dbReference type="Proteomes" id="UP000193648"/>
    </source>
</evidence>
<feature type="transmembrane region" description="Helical" evidence="1">
    <location>
        <begin position="21"/>
        <end position="41"/>
    </location>
</feature>
<name>A0A1Y2GUP0_9FUNG</name>
<dbReference type="GeneID" id="33569434"/>
<dbReference type="Proteomes" id="UP000193648">
    <property type="component" value="Unassembled WGS sequence"/>
</dbReference>
<dbReference type="EMBL" id="MCFF01000008">
    <property type="protein sequence ID" value="ORZ24774.1"/>
    <property type="molecule type" value="Genomic_DNA"/>
</dbReference>
<comment type="caution">
    <text evidence="2">The sequence shown here is derived from an EMBL/GenBank/DDBJ whole genome shotgun (WGS) entry which is preliminary data.</text>
</comment>
<keyword evidence="3" id="KW-1185">Reference proteome</keyword>
<gene>
    <name evidence="2" type="ORF">BCR41DRAFT_384615</name>
</gene>